<feature type="region of interest" description="Disordered" evidence="1">
    <location>
        <begin position="1"/>
        <end position="52"/>
    </location>
</feature>
<evidence type="ECO:0000313" key="2">
    <source>
        <dbReference type="EMBL" id="SAL29699.1"/>
    </source>
</evidence>
<feature type="compositionally biased region" description="Basic and acidic residues" evidence="1">
    <location>
        <begin position="225"/>
        <end position="239"/>
    </location>
</feature>
<feature type="compositionally biased region" description="Basic and acidic residues" evidence="1">
    <location>
        <begin position="14"/>
        <end position="36"/>
    </location>
</feature>
<gene>
    <name evidence="2" type="ORF">AWB70_01779</name>
</gene>
<dbReference type="AlphaFoldDB" id="A0A158GDI3"/>
<sequence length="246" mass="26406">MTTNGGVTNNKANAEPKVDPRCEDMEKRNQENREQVTEAFEGSRTVAGKEVHEKASKAGMTFGSMRANIPAANGGPLRQTWSACSSGKAQERFSDSLKAGGESKQGAGTTTVRLCDGASFKHKQGGYGYHAEARLITEVANATGGNLTGGTLIFKTDWRYTSLRRKKQKKGACQSGMPCRGCYQAMCKATKCGLEIMLCNANNELVPFENPSGKPGCSGKKKKDPAKDGLADLDKRMGEHPLYGIT</sequence>
<accession>A0A158GDI3</accession>
<reference evidence="3" key="1">
    <citation type="submission" date="2016-01" db="EMBL/GenBank/DDBJ databases">
        <authorList>
            <person name="Peeters C."/>
        </authorList>
    </citation>
    <scope>NUCLEOTIDE SEQUENCE [LARGE SCALE GENOMIC DNA]</scope>
</reference>
<evidence type="ECO:0000256" key="1">
    <source>
        <dbReference type="SAM" id="MobiDB-lite"/>
    </source>
</evidence>
<feature type="region of interest" description="Disordered" evidence="1">
    <location>
        <begin position="210"/>
        <end position="246"/>
    </location>
</feature>
<organism evidence="2 3">
    <name type="scientific">Caballeronia cordobensis</name>
    <name type="common">Burkholderia cordobensis</name>
    <dbReference type="NCBI Taxonomy" id="1353886"/>
    <lineage>
        <taxon>Bacteria</taxon>
        <taxon>Pseudomonadati</taxon>
        <taxon>Pseudomonadota</taxon>
        <taxon>Betaproteobacteria</taxon>
        <taxon>Burkholderiales</taxon>
        <taxon>Burkholderiaceae</taxon>
        <taxon>Caballeronia</taxon>
    </lineage>
</organism>
<keyword evidence="3" id="KW-1185">Reference proteome</keyword>
<proteinExistence type="predicted"/>
<dbReference type="Proteomes" id="UP000054740">
    <property type="component" value="Unassembled WGS sequence"/>
</dbReference>
<feature type="compositionally biased region" description="Polar residues" evidence="1">
    <location>
        <begin position="1"/>
        <end position="12"/>
    </location>
</feature>
<dbReference type="EMBL" id="FCNY02000004">
    <property type="protein sequence ID" value="SAL29699.1"/>
    <property type="molecule type" value="Genomic_DNA"/>
</dbReference>
<name>A0A158GDI3_CABCO</name>
<evidence type="ECO:0000313" key="3">
    <source>
        <dbReference type="Proteomes" id="UP000054740"/>
    </source>
</evidence>
<protein>
    <submittedName>
        <fullName evidence="2">Uncharacterized protein</fullName>
    </submittedName>
</protein>